<dbReference type="InterPro" id="IPR050900">
    <property type="entry name" value="Transposase_IS3/IS150/IS904"/>
</dbReference>
<evidence type="ECO:0000313" key="2">
    <source>
        <dbReference type="EMBL" id="SDJ27545.1"/>
    </source>
</evidence>
<dbReference type="Pfam" id="PF13683">
    <property type="entry name" value="rve_3"/>
    <property type="match status" value="1"/>
</dbReference>
<dbReference type="AlphaFoldDB" id="A0A1G8SFK0"/>
<protein>
    <submittedName>
        <fullName evidence="2">Integrase core domain-containing protein</fullName>
    </submittedName>
</protein>
<proteinExistence type="predicted"/>
<feature type="domain" description="Integrase catalytic" evidence="1">
    <location>
        <begin position="165"/>
        <end position="343"/>
    </location>
</feature>
<evidence type="ECO:0000259" key="1">
    <source>
        <dbReference type="PROSITE" id="PS50994"/>
    </source>
</evidence>
<dbReference type="GO" id="GO:0003676">
    <property type="term" value="F:nucleic acid binding"/>
    <property type="evidence" value="ECO:0007669"/>
    <property type="project" value="InterPro"/>
</dbReference>
<dbReference type="GO" id="GO:0015074">
    <property type="term" value="P:DNA integration"/>
    <property type="evidence" value="ECO:0007669"/>
    <property type="project" value="InterPro"/>
</dbReference>
<evidence type="ECO:0000313" key="3">
    <source>
        <dbReference type="Proteomes" id="UP000199225"/>
    </source>
</evidence>
<keyword evidence="3" id="KW-1185">Reference proteome</keyword>
<dbReference type="InterPro" id="IPR001584">
    <property type="entry name" value="Integrase_cat-core"/>
</dbReference>
<name>A0A1G8SFK0_9BACI</name>
<dbReference type="SUPFAM" id="SSF53098">
    <property type="entry name" value="Ribonuclease H-like"/>
    <property type="match status" value="1"/>
</dbReference>
<gene>
    <name evidence="2" type="ORF">SAMN04490247_1412</name>
</gene>
<organism evidence="2 3">
    <name type="scientific">Salimicrobium halophilum</name>
    <dbReference type="NCBI Taxonomy" id="86666"/>
    <lineage>
        <taxon>Bacteria</taxon>
        <taxon>Bacillati</taxon>
        <taxon>Bacillota</taxon>
        <taxon>Bacilli</taxon>
        <taxon>Bacillales</taxon>
        <taxon>Bacillaceae</taxon>
        <taxon>Salimicrobium</taxon>
    </lineage>
</organism>
<reference evidence="3" key="1">
    <citation type="submission" date="2016-10" db="EMBL/GenBank/DDBJ databases">
        <authorList>
            <person name="Varghese N."/>
            <person name="Submissions S."/>
        </authorList>
    </citation>
    <scope>NUCLEOTIDE SEQUENCE [LARGE SCALE GENOMIC DNA]</scope>
    <source>
        <strain evidence="3">DSM 4771</strain>
    </source>
</reference>
<dbReference type="EMBL" id="FNEV01000003">
    <property type="protein sequence ID" value="SDJ27545.1"/>
    <property type="molecule type" value="Genomic_DNA"/>
</dbReference>
<dbReference type="PANTHER" id="PTHR46889:SF5">
    <property type="entry name" value="INTEGRASE PROTEIN"/>
    <property type="match status" value="1"/>
</dbReference>
<dbReference type="InterPro" id="IPR012337">
    <property type="entry name" value="RNaseH-like_sf"/>
</dbReference>
<dbReference type="Gene3D" id="3.30.420.10">
    <property type="entry name" value="Ribonuclease H-like superfamily/Ribonuclease H"/>
    <property type="match status" value="1"/>
</dbReference>
<dbReference type="PANTHER" id="PTHR46889">
    <property type="entry name" value="TRANSPOSASE INSF FOR INSERTION SEQUENCE IS3B-RELATED"/>
    <property type="match status" value="1"/>
</dbReference>
<dbReference type="InterPro" id="IPR036397">
    <property type="entry name" value="RNaseH_sf"/>
</dbReference>
<dbReference type="RefSeq" id="WP_245688115.1">
    <property type="nucleotide sequence ID" value="NZ_FNEV01000003.1"/>
</dbReference>
<accession>A0A1G8SFK0</accession>
<dbReference type="PROSITE" id="PS50994">
    <property type="entry name" value="INTEGRASE"/>
    <property type="match status" value="1"/>
</dbReference>
<dbReference type="Proteomes" id="UP000199225">
    <property type="component" value="Unassembled WGS sequence"/>
</dbReference>
<sequence length="368" mass="43730">MEVLRLLYHFLKLWCMLLKQFFSNFMVNHIEIRLENIALRSQLMREMEKQKLSHSPKRKQNMVFKQLWVILSKVLPNWKDLLFKVKPETVIGWHRTAFKIHWRRKSKKMGRPSISNETIELIKKLHKENPSLSPEKLHEQIKLRGVIHTPAPNTVAKYMKAMPDKPKPPSEKQKQSWKTFIKNHLSVTWAVDFFTIPTFNFNILHVLVIVHHKTRRIVHFNVTTNPDAEWVVQQFRYATPYGEVPKYLIHDNDPLFRSNKFQRFLKISGIQSKRTAYKSPWQNAYTERAIGTLKRECTDHIIPFNERHIHDLLHDYILNYYNSNRTHQGLDGQTPIPTPTHLPVNVEDIKLKATPVMNGLYHTYKRIA</sequence>